<feature type="region of interest" description="Disordered" evidence="1">
    <location>
        <begin position="1"/>
        <end position="21"/>
    </location>
</feature>
<dbReference type="Gene3D" id="2.120.10.80">
    <property type="entry name" value="Kelch-type beta propeller"/>
    <property type="match status" value="1"/>
</dbReference>
<dbReference type="Pfam" id="PF25210">
    <property type="entry name" value="Kelch_FKB95"/>
    <property type="match status" value="1"/>
</dbReference>
<dbReference type="InterPro" id="IPR050354">
    <property type="entry name" value="F-box/kelch-repeat_ARATH"/>
</dbReference>
<accession>A0ABC8L5H4</accession>
<reference evidence="3 4" key="1">
    <citation type="submission" date="2022-03" db="EMBL/GenBank/DDBJ databases">
        <authorList>
            <person name="Macdonald S."/>
            <person name="Ahmed S."/>
            <person name="Newling K."/>
        </authorList>
    </citation>
    <scope>NUCLEOTIDE SEQUENCE [LARGE SCALE GENOMIC DNA]</scope>
</reference>
<comment type="caution">
    <text evidence="3">The sequence shown here is derived from an EMBL/GenBank/DDBJ whole genome shotgun (WGS) entry which is preliminary data.</text>
</comment>
<feature type="domain" description="F-box" evidence="2">
    <location>
        <begin position="28"/>
        <end position="74"/>
    </location>
</feature>
<evidence type="ECO:0000313" key="3">
    <source>
        <dbReference type="EMBL" id="CAH8366416.1"/>
    </source>
</evidence>
<dbReference type="Proteomes" id="UP001642260">
    <property type="component" value="Unassembled WGS sequence"/>
</dbReference>
<protein>
    <recommendedName>
        <fullName evidence="2">F-box domain-containing protein</fullName>
    </recommendedName>
</protein>
<dbReference type="PANTHER" id="PTHR24414:SF90">
    <property type="entry name" value="F-BOX DOMAIN-CONTAINING PROTEIN"/>
    <property type="match status" value="1"/>
</dbReference>
<organism evidence="3 4">
    <name type="scientific">Eruca vesicaria subsp. sativa</name>
    <name type="common">Garden rocket</name>
    <name type="synonym">Eruca sativa</name>
    <dbReference type="NCBI Taxonomy" id="29727"/>
    <lineage>
        <taxon>Eukaryota</taxon>
        <taxon>Viridiplantae</taxon>
        <taxon>Streptophyta</taxon>
        <taxon>Embryophyta</taxon>
        <taxon>Tracheophyta</taxon>
        <taxon>Spermatophyta</taxon>
        <taxon>Magnoliopsida</taxon>
        <taxon>eudicotyledons</taxon>
        <taxon>Gunneridae</taxon>
        <taxon>Pentapetalae</taxon>
        <taxon>rosids</taxon>
        <taxon>malvids</taxon>
        <taxon>Brassicales</taxon>
        <taxon>Brassicaceae</taxon>
        <taxon>Brassiceae</taxon>
        <taxon>Eruca</taxon>
    </lineage>
</organism>
<name>A0ABC8L5H4_ERUVS</name>
<dbReference type="InterPro" id="IPR015915">
    <property type="entry name" value="Kelch-typ_b-propeller"/>
</dbReference>
<dbReference type="InterPro" id="IPR001810">
    <property type="entry name" value="F-box_dom"/>
</dbReference>
<keyword evidence="4" id="KW-1185">Reference proteome</keyword>
<dbReference type="EMBL" id="CAKOAT010398488">
    <property type="protein sequence ID" value="CAH8366416.1"/>
    <property type="molecule type" value="Genomic_DNA"/>
</dbReference>
<dbReference type="Pfam" id="PF00646">
    <property type="entry name" value="F-box"/>
    <property type="match status" value="1"/>
</dbReference>
<evidence type="ECO:0000256" key="1">
    <source>
        <dbReference type="SAM" id="MobiDB-lite"/>
    </source>
</evidence>
<dbReference type="CDD" id="cd22152">
    <property type="entry name" value="F-box_AtAFR-like"/>
    <property type="match status" value="1"/>
</dbReference>
<dbReference type="InterPro" id="IPR036047">
    <property type="entry name" value="F-box-like_dom_sf"/>
</dbReference>
<dbReference type="AlphaFoldDB" id="A0ABC8L5H4"/>
<sequence length="253" mass="28845">MILEEVEPPPQKKTKLLPPPPPLSHQQCLSFSSLPNDITLNCFARIPKSYYPKISLVSKTFRSLISSSELYAARSQMGTTVTCLYICLRYSTDHFTLPSPRWFCLYVKPKRNLTDGRTKEKSSGNLLVPIPKKYPLPPPPHASSTVMIGTKIYLFGGPLDDNVRDYSSAVRVYECMSKTWRNLPNMNMERCYASACVLDDKIYVLGGSNASFEHESWFEMFDIKTQTWKTLPANPDRRVWLGSKKVCKNWSST</sequence>
<evidence type="ECO:0000259" key="2">
    <source>
        <dbReference type="PROSITE" id="PS50181"/>
    </source>
</evidence>
<dbReference type="InterPro" id="IPR057499">
    <property type="entry name" value="Kelch_FKB95"/>
</dbReference>
<dbReference type="PROSITE" id="PS50181">
    <property type="entry name" value="FBOX"/>
    <property type="match status" value="1"/>
</dbReference>
<dbReference type="PANTHER" id="PTHR24414">
    <property type="entry name" value="F-BOX/KELCH-REPEAT PROTEIN SKIP4"/>
    <property type="match status" value="1"/>
</dbReference>
<dbReference type="SMART" id="SM00256">
    <property type="entry name" value="FBOX"/>
    <property type="match status" value="1"/>
</dbReference>
<gene>
    <name evidence="3" type="ORF">ERUC_LOCUS30574</name>
</gene>
<dbReference type="InterPro" id="IPR006652">
    <property type="entry name" value="Kelch_1"/>
</dbReference>
<proteinExistence type="predicted"/>
<dbReference type="SMART" id="SM00612">
    <property type="entry name" value="Kelch"/>
    <property type="match status" value="2"/>
</dbReference>
<dbReference type="SUPFAM" id="SSF117281">
    <property type="entry name" value="Kelch motif"/>
    <property type="match status" value="1"/>
</dbReference>
<dbReference type="SUPFAM" id="SSF81383">
    <property type="entry name" value="F-box domain"/>
    <property type="match status" value="1"/>
</dbReference>
<evidence type="ECO:0000313" key="4">
    <source>
        <dbReference type="Proteomes" id="UP001642260"/>
    </source>
</evidence>